<evidence type="ECO:0000313" key="3">
    <source>
        <dbReference type="Proteomes" id="UP000299102"/>
    </source>
</evidence>
<sequence>MSVLAAPFFDFAKQQALSRQLADEGAGATLAKRSRTRKKSSPAKTRDRSAGGRRERYSVEDVSRVDGAMRGRRRGSEGSQVAGAAPYKKRTRPVRNRKKVVRSGRQCCRTFSAARPTPRLARCYTITFVLFN</sequence>
<comment type="caution">
    <text evidence="2">The sequence shown here is derived from an EMBL/GenBank/DDBJ whole genome shotgun (WGS) entry which is preliminary data.</text>
</comment>
<dbReference type="EMBL" id="BGZK01001056">
    <property type="protein sequence ID" value="GBP69894.1"/>
    <property type="molecule type" value="Genomic_DNA"/>
</dbReference>
<dbReference type="AlphaFoldDB" id="A0A4C1Y4H8"/>
<keyword evidence="3" id="KW-1185">Reference proteome</keyword>
<feature type="compositionally biased region" description="Basic residues" evidence="1">
    <location>
        <begin position="87"/>
        <end position="102"/>
    </location>
</feature>
<evidence type="ECO:0000313" key="2">
    <source>
        <dbReference type="EMBL" id="GBP69894.1"/>
    </source>
</evidence>
<protein>
    <submittedName>
        <fullName evidence="2">Uncharacterized protein</fullName>
    </submittedName>
</protein>
<feature type="compositionally biased region" description="Basic residues" evidence="1">
    <location>
        <begin position="32"/>
        <end position="41"/>
    </location>
</feature>
<evidence type="ECO:0000256" key="1">
    <source>
        <dbReference type="SAM" id="MobiDB-lite"/>
    </source>
</evidence>
<dbReference type="Proteomes" id="UP000299102">
    <property type="component" value="Unassembled WGS sequence"/>
</dbReference>
<accession>A0A4C1Y4H8</accession>
<organism evidence="2 3">
    <name type="scientific">Eumeta variegata</name>
    <name type="common">Bagworm moth</name>
    <name type="synonym">Eumeta japonica</name>
    <dbReference type="NCBI Taxonomy" id="151549"/>
    <lineage>
        <taxon>Eukaryota</taxon>
        <taxon>Metazoa</taxon>
        <taxon>Ecdysozoa</taxon>
        <taxon>Arthropoda</taxon>
        <taxon>Hexapoda</taxon>
        <taxon>Insecta</taxon>
        <taxon>Pterygota</taxon>
        <taxon>Neoptera</taxon>
        <taxon>Endopterygota</taxon>
        <taxon>Lepidoptera</taxon>
        <taxon>Glossata</taxon>
        <taxon>Ditrysia</taxon>
        <taxon>Tineoidea</taxon>
        <taxon>Psychidae</taxon>
        <taxon>Oiketicinae</taxon>
        <taxon>Eumeta</taxon>
    </lineage>
</organism>
<name>A0A4C1Y4H8_EUMVA</name>
<feature type="compositionally biased region" description="Basic and acidic residues" evidence="1">
    <location>
        <begin position="44"/>
        <end position="69"/>
    </location>
</feature>
<proteinExistence type="predicted"/>
<feature type="region of interest" description="Disordered" evidence="1">
    <location>
        <begin position="22"/>
        <end position="102"/>
    </location>
</feature>
<gene>
    <name evidence="2" type="ORF">EVAR_83212_1</name>
</gene>
<reference evidence="2 3" key="1">
    <citation type="journal article" date="2019" name="Commun. Biol.">
        <title>The bagworm genome reveals a unique fibroin gene that provides high tensile strength.</title>
        <authorList>
            <person name="Kono N."/>
            <person name="Nakamura H."/>
            <person name="Ohtoshi R."/>
            <person name="Tomita M."/>
            <person name="Numata K."/>
            <person name="Arakawa K."/>
        </authorList>
    </citation>
    <scope>NUCLEOTIDE SEQUENCE [LARGE SCALE GENOMIC DNA]</scope>
</reference>